<protein>
    <submittedName>
        <fullName evidence="1">Uncharacterized protein</fullName>
    </submittedName>
</protein>
<name>A0A6N2K905_SALVM</name>
<organism evidence="1">
    <name type="scientific">Salix viminalis</name>
    <name type="common">Common osier</name>
    <name type="synonym">Basket willow</name>
    <dbReference type="NCBI Taxonomy" id="40686"/>
    <lineage>
        <taxon>Eukaryota</taxon>
        <taxon>Viridiplantae</taxon>
        <taxon>Streptophyta</taxon>
        <taxon>Embryophyta</taxon>
        <taxon>Tracheophyta</taxon>
        <taxon>Spermatophyta</taxon>
        <taxon>Magnoliopsida</taxon>
        <taxon>eudicotyledons</taxon>
        <taxon>Gunneridae</taxon>
        <taxon>Pentapetalae</taxon>
        <taxon>rosids</taxon>
        <taxon>fabids</taxon>
        <taxon>Malpighiales</taxon>
        <taxon>Salicaceae</taxon>
        <taxon>Saliceae</taxon>
        <taxon>Salix</taxon>
    </lineage>
</organism>
<accession>A0A6N2K905</accession>
<dbReference type="EMBL" id="CAADRP010000001">
    <property type="protein sequence ID" value="VFU19720.1"/>
    <property type="molecule type" value="Genomic_DNA"/>
</dbReference>
<reference evidence="1" key="1">
    <citation type="submission" date="2019-03" db="EMBL/GenBank/DDBJ databases">
        <authorList>
            <person name="Mank J."/>
            <person name="Almeida P."/>
        </authorList>
    </citation>
    <scope>NUCLEOTIDE SEQUENCE</scope>
    <source>
        <strain evidence="1">78183</strain>
    </source>
</reference>
<gene>
    <name evidence="1" type="ORF">SVIM_LOCUS63</name>
</gene>
<sequence length="67" mass="7395">MYKVGDSTIVVGCRKGRSNLSVMGKQQKEKTLFISEKSSMLMNLHFSEVGHGDKDSLEGVGIGYKTR</sequence>
<dbReference type="AlphaFoldDB" id="A0A6N2K905"/>
<evidence type="ECO:0000313" key="1">
    <source>
        <dbReference type="EMBL" id="VFU19720.1"/>
    </source>
</evidence>
<proteinExistence type="predicted"/>